<comment type="caution">
    <text evidence="3">The sequence shown here is derived from an EMBL/GenBank/DDBJ whole genome shotgun (WGS) entry which is preliminary data.</text>
</comment>
<evidence type="ECO:0000313" key="3">
    <source>
        <dbReference type="EMBL" id="GIG10828.1"/>
    </source>
</evidence>
<evidence type="ECO:0000313" key="4">
    <source>
        <dbReference type="Proteomes" id="UP000630887"/>
    </source>
</evidence>
<keyword evidence="4" id="KW-1185">Reference proteome</keyword>
<dbReference type="AlphaFoldDB" id="A0A8J3L2Y4"/>
<keyword evidence="1" id="KW-0472">Membrane</keyword>
<dbReference type="CDD" id="cd03402">
    <property type="entry name" value="SPFH_like_u2"/>
    <property type="match status" value="1"/>
</dbReference>
<evidence type="ECO:0000256" key="1">
    <source>
        <dbReference type="SAM" id="Phobius"/>
    </source>
</evidence>
<evidence type="ECO:0000259" key="2">
    <source>
        <dbReference type="SMART" id="SM00244"/>
    </source>
</evidence>
<keyword evidence="1" id="KW-1133">Transmembrane helix</keyword>
<feature type="transmembrane region" description="Helical" evidence="1">
    <location>
        <begin position="12"/>
        <end position="34"/>
    </location>
</feature>
<dbReference type="Pfam" id="PF01145">
    <property type="entry name" value="Band_7"/>
    <property type="match status" value="1"/>
</dbReference>
<reference evidence="3 4" key="1">
    <citation type="submission" date="2021-01" db="EMBL/GenBank/DDBJ databases">
        <title>Whole genome shotgun sequence of Catellatospora coxensis NBRC 107359.</title>
        <authorList>
            <person name="Komaki H."/>
            <person name="Tamura T."/>
        </authorList>
    </citation>
    <scope>NUCLEOTIDE SEQUENCE [LARGE SCALE GENOMIC DNA]</scope>
    <source>
        <strain evidence="3 4">NBRC 107359</strain>
    </source>
</reference>
<gene>
    <name evidence="3" type="ORF">Cco03nite_75280</name>
</gene>
<dbReference type="InterPro" id="IPR001107">
    <property type="entry name" value="Band_7"/>
</dbReference>
<name>A0A8J3L2Y4_9ACTN</name>
<dbReference type="SUPFAM" id="SSF117892">
    <property type="entry name" value="Band 7/SPFH domain"/>
    <property type="match status" value="1"/>
</dbReference>
<dbReference type="Gene3D" id="3.30.479.30">
    <property type="entry name" value="Band 7 domain"/>
    <property type="match status" value="1"/>
</dbReference>
<dbReference type="RefSeq" id="WP_203698790.1">
    <property type="nucleotide sequence ID" value="NZ_BAAALC010000036.1"/>
</dbReference>
<organism evidence="3 4">
    <name type="scientific">Catellatospora coxensis</name>
    <dbReference type="NCBI Taxonomy" id="310354"/>
    <lineage>
        <taxon>Bacteria</taxon>
        <taxon>Bacillati</taxon>
        <taxon>Actinomycetota</taxon>
        <taxon>Actinomycetes</taxon>
        <taxon>Micromonosporales</taxon>
        <taxon>Micromonosporaceae</taxon>
        <taxon>Catellatospora</taxon>
    </lineage>
</organism>
<dbReference type="Proteomes" id="UP000630887">
    <property type="component" value="Unassembled WGS sequence"/>
</dbReference>
<dbReference type="PANTHER" id="PTHR43446:SF1">
    <property type="entry name" value="BAND 7 DOMAIN-CONTAINING PROTEIN"/>
    <property type="match status" value="1"/>
</dbReference>
<sequence length="287" mass="30792">MQRKAFRVSGFIMVVVALLVAAAMIAIIAANVGVPGTDGVMGAAVVVGTLLLVLIATGFIVISPNDARVIQFFGKYVGTIGEPGFHWTWPLTEKTKISKRVRNFESNRLKVSDADGNPVEIAAVVVWRVVDTYAAKFAVDDFAHFVEVQAETAVRHLATSYPYEAHASGRASLRDSASVSDELTAELRERVTLAGVEVVESRITHLAYAAEIAQAMLARQQAQAIVAARSTIVEGAVGMVSSALEQLREQGVVELDEERKAQMVSNLLVVLCGDRNAQPVVNAGTLY</sequence>
<feature type="transmembrane region" description="Helical" evidence="1">
    <location>
        <begin position="40"/>
        <end position="62"/>
    </location>
</feature>
<dbReference type="SMART" id="SM00244">
    <property type="entry name" value="PHB"/>
    <property type="match status" value="1"/>
</dbReference>
<dbReference type="EMBL" id="BONI01000102">
    <property type="protein sequence ID" value="GIG10828.1"/>
    <property type="molecule type" value="Genomic_DNA"/>
</dbReference>
<proteinExistence type="predicted"/>
<dbReference type="PANTHER" id="PTHR43446">
    <property type="entry name" value="MEMBRANE PROTEIN-RELATED"/>
    <property type="match status" value="1"/>
</dbReference>
<keyword evidence="1" id="KW-0812">Transmembrane</keyword>
<feature type="domain" description="Band 7" evidence="2">
    <location>
        <begin position="57"/>
        <end position="220"/>
    </location>
</feature>
<dbReference type="InterPro" id="IPR036013">
    <property type="entry name" value="Band_7/SPFH_dom_sf"/>
</dbReference>
<protein>
    <submittedName>
        <fullName evidence="3">Membrane protein</fullName>
    </submittedName>
</protein>
<accession>A0A8J3L2Y4</accession>